<dbReference type="GO" id="GO:0005524">
    <property type="term" value="F:ATP binding"/>
    <property type="evidence" value="ECO:0007669"/>
    <property type="project" value="UniProtKB-UniRule"/>
</dbReference>
<dbReference type="PROSITE" id="PS00618">
    <property type="entry name" value="RECF_2"/>
    <property type="match status" value="1"/>
</dbReference>
<dbReference type="GO" id="GO:0009432">
    <property type="term" value="P:SOS response"/>
    <property type="evidence" value="ECO:0007669"/>
    <property type="project" value="UniProtKB-UniRule"/>
</dbReference>
<sequence>MRVKEIRLVNFRNYAAAGLEAGPGRNIIYGDNGAGKTNLLEALHFCLSGSSCRTLREEEAIGPAGDRALLHAVLTVRELDVETGVEITAAGKRLTLNGRETAREAFPGRGGIVLFTPEDLLVVTGSPAERRRFFDRLFSTLIPGYRGALRAYQRALEQRNTLLRTCRGAVEPPTDLAVWTEALAAAASSLYHLRLKGLALLTPGAAKVFRPLTGKRLAIRYASTVPLREDEAATKEQVLSALAALRTDELRHGQTLVGPARDDFILLVEGKQLRSHGSRGEQRAAVLALKIAEAELLEKQRGEGVIYLLDDVFSELDGKRRLALLAATEGRQTFITTTCKPALKEAAFFRVENGTITAEGDAGV</sequence>
<keyword evidence="6 12" id="KW-0547">Nucleotide-binding</keyword>
<evidence type="ECO:0000256" key="3">
    <source>
        <dbReference type="ARBA" id="ARBA00020170"/>
    </source>
</evidence>
<gene>
    <name evidence="12" type="primary">recF</name>
    <name evidence="15" type="ORF">EDD75_1452</name>
</gene>
<keyword evidence="7 12" id="KW-0227">DNA damage</keyword>
<dbReference type="PANTHER" id="PTHR32182:SF0">
    <property type="entry name" value="DNA REPLICATION AND REPAIR PROTEIN RECF"/>
    <property type="match status" value="1"/>
</dbReference>
<dbReference type="InterPro" id="IPR003593">
    <property type="entry name" value="AAA+_ATPase"/>
</dbReference>
<dbReference type="InterPro" id="IPR027417">
    <property type="entry name" value="P-loop_NTPase"/>
</dbReference>
<keyword evidence="8 12" id="KW-0067">ATP-binding</keyword>
<evidence type="ECO:0000256" key="4">
    <source>
        <dbReference type="ARBA" id="ARBA00022490"/>
    </source>
</evidence>
<evidence type="ECO:0000256" key="7">
    <source>
        <dbReference type="ARBA" id="ARBA00022763"/>
    </source>
</evidence>
<dbReference type="InterPro" id="IPR001238">
    <property type="entry name" value="DNA-binding_RecF"/>
</dbReference>
<dbReference type="SUPFAM" id="SSF52540">
    <property type="entry name" value="P-loop containing nucleoside triphosphate hydrolases"/>
    <property type="match status" value="1"/>
</dbReference>
<evidence type="ECO:0000256" key="2">
    <source>
        <dbReference type="ARBA" id="ARBA00008016"/>
    </source>
</evidence>
<keyword evidence="11 12" id="KW-0742">SOS response</keyword>
<comment type="subcellular location">
    <subcellularLocation>
        <location evidence="1 12 13">Cytoplasm</location>
    </subcellularLocation>
</comment>
<evidence type="ECO:0000256" key="13">
    <source>
        <dbReference type="RuleBase" id="RU000578"/>
    </source>
</evidence>
<proteinExistence type="inferred from homology"/>
<dbReference type="GO" id="GO:0006260">
    <property type="term" value="P:DNA replication"/>
    <property type="evidence" value="ECO:0007669"/>
    <property type="project" value="UniProtKB-UniRule"/>
</dbReference>
<evidence type="ECO:0000256" key="9">
    <source>
        <dbReference type="ARBA" id="ARBA00023125"/>
    </source>
</evidence>
<evidence type="ECO:0000313" key="15">
    <source>
        <dbReference type="EMBL" id="RPF47168.1"/>
    </source>
</evidence>
<dbReference type="GO" id="GO:0005737">
    <property type="term" value="C:cytoplasm"/>
    <property type="evidence" value="ECO:0007669"/>
    <property type="project" value="UniProtKB-SubCell"/>
</dbReference>
<dbReference type="InterPro" id="IPR003395">
    <property type="entry name" value="RecF/RecN/SMC_N"/>
</dbReference>
<keyword evidence="5 12" id="KW-0235">DNA replication</keyword>
<reference evidence="15 16" key="1">
    <citation type="submission" date="2018-11" db="EMBL/GenBank/DDBJ databases">
        <title>Genomic Encyclopedia of Type Strains, Phase IV (KMG-IV): sequencing the most valuable type-strain genomes for metagenomic binning, comparative biology and taxonomic classification.</title>
        <authorList>
            <person name="Goeker M."/>
        </authorList>
    </citation>
    <scope>NUCLEOTIDE SEQUENCE [LARGE SCALE GENOMIC DNA]</scope>
    <source>
        <strain evidence="15 16">DSM 102936</strain>
    </source>
</reference>
<dbReference type="NCBIfam" id="TIGR00611">
    <property type="entry name" value="recf"/>
    <property type="match status" value="1"/>
</dbReference>
<dbReference type="GO" id="GO:0006302">
    <property type="term" value="P:double-strand break repair"/>
    <property type="evidence" value="ECO:0007669"/>
    <property type="project" value="TreeGrafter"/>
</dbReference>
<dbReference type="Pfam" id="PF02463">
    <property type="entry name" value="SMC_N"/>
    <property type="match status" value="1"/>
</dbReference>
<evidence type="ECO:0000256" key="6">
    <source>
        <dbReference type="ARBA" id="ARBA00022741"/>
    </source>
</evidence>
<dbReference type="Proteomes" id="UP000282654">
    <property type="component" value="Unassembled WGS sequence"/>
</dbReference>
<feature type="domain" description="AAA+ ATPase" evidence="14">
    <location>
        <begin position="23"/>
        <end position="357"/>
    </location>
</feature>
<evidence type="ECO:0000256" key="5">
    <source>
        <dbReference type="ARBA" id="ARBA00022705"/>
    </source>
</evidence>
<keyword evidence="10 12" id="KW-0234">DNA repair</keyword>
<feature type="binding site" evidence="12">
    <location>
        <begin position="30"/>
        <end position="37"/>
    </location>
    <ligand>
        <name>ATP</name>
        <dbReference type="ChEBI" id="CHEBI:30616"/>
    </ligand>
</feature>
<dbReference type="EMBL" id="RKRE01000002">
    <property type="protein sequence ID" value="RPF47168.1"/>
    <property type="molecule type" value="Genomic_DNA"/>
</dbReference>
<comment type="similarity">
    <text evidence="2 12 13">Belongs to the RecF family.</text>
</comment>
<evidence type="ECO:0000256" key="12">
    <source>
        <dbReference type="HAMAP-Rule" id="MF_00365"/>
    </source>
</evidence>
<keyword evidence="9 12" id="KW-0238">DNA-binding</keyword>
<keyword evidence="4 12" id="KW-0963">Cytoplasm</keyword>
<dbReference type="HAMAP" id="MF_00365">
    <property type="entry name" value="RecF"/>
    <property type="match status" value="1"/>
</dbReference>
<comment type="caution">
    <text evidence="15">The sequence shown here is derived from an EMBL/GenBank/DDBJ whole genome shotgun (WGS) entry which is preliminary data.</text>
</comment>
<keyword evidence="16" id="KW-1185">Reference proteome</keyword>
<evidence type="ECO:0000256" key="11">
    <source>
        <dbReference type="ARBA" id="ARBA00023236"/>
    </source>
</evidence>
<evidence type="ECO:0000256" key="8">
    <source>
        <dbReference type="ARBA" id="ARBA00022840"/>
    </source>
</evidence>
<evidence type="ECO:0000256" key="1">
    <source>
        <dbReference type="ARBA" id="ARBA00004496"/>
    </source>
</evidence>
<comment type="function">
    <text evidence="12 13">The RecF protein is involved in DNA metabolism; it is required for DNA replication and normal SOS inducibility. RecF binds preferentially to single-stranded, linear DNA. It also seems to bind ATP.</text>
</comment>
<accession>A0A3N5BC11</accession>
<dbReference type="InterPro" id="IPR018078">
    <property type="entry name" value="DNA-binding_RecF_CS"/>
</dbReference>
<dbReference type="InterPro" id="IPR042174">
    <property type="entry name" value="RecF_2"/>
</dbReference>
<dbReference type="SMART" id="SM00382">
    <property type="entry name" value="AAA"/>
    <property type="match status" value="1"/>
</dbReference>
<evidence type="ECO:0000313" key="16">
    <source>
        <dbReference type="Proteomes" id="UP000282654"/>
    </source>
</evidence>
<dbReference type="RefSeq" id="WP_170157751.1">
    <property type="nucleotide sequence ID" value="NZ_RKRE01000002.1"/>
</dbReference>
<dbReference type="AlphaFoldDB" id="A0A3N5BC11"/>
<protein>
    <recommendedName>
        <fullName evidence="3 12">DNA replication and repair protein RecF</fullName>
    </recommendedName>
</protein>
<dbReference type="PANTHER" id="PTHR32182">
    <property type="entry name" value="DNA REPLICATION AND REPAIR PROTEIN RECF"/>
    <property type="match status" value="1"/>
</dbReference>
<name>A0A3N5BC11_9THEO</name>
<dbReference type="Gene3D" id="1.20.1050.90">
    <property type="entry name" value="RecF/RecN/SMC, N-terminal domain"/>
    <property type="match status" value="1"/>
</dbReference>
<organism evidence="15 16">
    <name type="scientific">Thermodesulfitimonas autotrophica</name>
    <dbReference type="NCBI Taxonomy" id="1894989"/>
    <lineage>
        <taxon>Bacteria</taxon>
        <taxon>Bacillati</taxon>
        <taxon>Bacillota</taxon>
        <taxon>Clostridia</taxon>
        <taxon>Thermoanaerobacterales</taxon>
        <taxon>Thermoanaerobacteraceae</taxon>
        <taxon>Thermodesulfitimonas</taxon>
    </lineage>
</organism>
<dbReference type="GO" id="GO:0000731">
    <property type="term" value="P:DNA synthesis involved in DNA repair"/>
    <property type="evidence" value="ECO:0007669"/>
    <property type="project" value="TreeGrafter"/>
</dbReference>
<dbReference type="GO" id="GO:0003697">
    <property type="term" value="F:single-stranded DNA binding"/>
    <property type="evidence" value="ECO:0007669"/>
    <property type="project" value="UniProtKB-UniRule"/>
</dbReference>
<dbReference type="Gene3D" id="3.40.50.300">
    <property type="entry name" value="P-loop containing nucleotide triphosphate hydrolases"/>
    <property type="match status" value="1"/>
</dbReference>
<evidence type="ECO:0000256" key="10">
    <source>
        <dbReference type="ARBA" id="ARBA00023204"/>
    </source>
</evidence>
<evidence type="ECO:0000259" key="14">
    <source>
        <dbReference type="SMART" id="SM00382"/>
    </source>
</evidence>